<dbReference type="AlphaFoldDB" id="A0A6J4H390"/>
<dbReference type="EMBL" id="CADCTF010000012">
    <property type="protein sequence ID" value="CAA9213683.1"/>
    <property type="molecule type" value="Genomic_DNA"/>
</dbReference>
<feature type="non-terminal residue" evidence="2">
    <location>
        <position position="1"/>
    </location>
</feature>
<protein>
    <submittedName>
        <fullName evidence="2">Uncharacterized protein</fullName>
    </submittedName>
</protein>
<evidence type="ECO:0000256" key="1">
    <source>
        <dbReference type="SAM" id="MobiDB-lite"/>
    </source>
</evidence>
<accession>A0A6J4H390</accession>
<reference evidence="2" key="1">
    <citation type="submission" date="2020-02" db="EMBL/GenBank/DDBJ databases">
        <authorList>
            <person name="Meier V. D."/>
        </authorList>
    </citation>
    <scope>NUCLEOTIDE SEQUENCE</scope>
    <source>
        <strain evidence="2">AVDCRST_MAG50</strain>
    </source>
</reference>
<feature type="non-terminal residue" evidence="2">
    <location>
        <position position="198"/>
    </location>
</feature>
<organism evidence="2">
    <name type="scientific">uncultured Acidimicrobiales bacterium</name>
    <dbReference type="NCBI Taxonomy" id="310071"/>
    <lineage>
        <taxon>Bacteria</taxon>
        <taxon>Bacillati</taxon>
        <taxon>Actinomycetota</taxon>
        <taxon>Acidimicrobiia</taxon>
        <taxon>Acidimicrobiales</taxon>
        <taxon>environmental samples</taxon>
    </lineage>
</organism>
<feature type="region of interest" description="Disordered" evidence="1">
    <location>
        <begin position="1"/>
        <end position="177"/>
    </location>
</feature>
<proteinExistence type="predicted"/>
<evidence type="ECO:0000313" key="2">
    <source>
        <dbReference type="EMBL" id="CAA9213683.1"/>
    </source>
</evidence>
<feature type="compositionally biased region" description="Low complexity" evidence="1">
    <location>
        <begin position="1"/>
        <end position="20"/>
    </location>
</feature>
<name>A0A6J4H390_9ACTN</name>
<sequence length="198" mass="20240">GTRAAPQPAEPGGQEGPAAAGRGGHGRGRGPAPPDHGAARGSGLRVQGAGVPVLRQPGRPVARALQAGERRPTTRRPGGRLRHVRGTPAGRHAAVLRRRGAPGPALPPHRRREVGGGGGRGVPKEHSFRGAALLGRPARGRGTRRGGGEGVRLHVPGCGGGRRRPGRTGSGGAERRRGAVLPGDACCVRGGAWRERWV</sequence>
<gene>
    <name evidence="2" type="ORF">AVDCRST_MAG50-162</name>
</gene>
<feature type="compositionally biased region" description="Basic residues" evidence="1">
    <location>
        <begin position="73"/>
        <end position="85"/>
    </location>
</feature>